<dbReference type="EMBL" id="JYDO01000278">
    <property type="protein sequence ID" value="KRZ65962.1"/>
    <property type="molecule type" value="Genomic_DNA"/>
</dbReference>
<comment type="caution">
    <text evidence="1">The sequence shown here is derived from an EMBL/GenBank/DDBJ whole genome shotgun (WGS) entry which is preliminary data.</text>
</comment>
<sequence>MVPRSGEDHNISYCEVLLAYGLLCKGTGIFSASTDEEYS</sequence>
<evidence type="ECO:0000313" key="1">
    <source>
        <dbReference type="EMBL" id="KRZ65962.1"/>
    </source>
</evidence>
<dbReference type="Proteomes" id="UP000054843">
    <property type="component" value="Unassembled WGS sequence"/>
</dbReference>
<protein>
    <submittedName>
        <fullName evidence="1">Uncharacterized protein</fullName>
    </submittedName>
</protein>
<evidence type="ECO:0000313" key="2">
    <source>
        <dbReference type="Proteomes" id="UP000054843"/>
    </source>
</evidence>
<keyword evidence="2" id="KW-1185">Reference proteome</keyword>
<accession>A0A0V1M2U8</accession>
<organism evidence="1 2">
    <name type="scientific">Trichinella papuae</name>
    <dbReference type="NCBI Taxonomy" id="268474"/>
    <lineage>
        <taxon>Eukaryota</taxon>
        <taxon>Metazoa</taxon>
        <taxon>Ecdysozoa</taxon>
        <taxon>Nematoda</taxon>
        <taxon>Enoplea</taxon>
        <taxon>Dorylaimia</taxon>
        <taxon>Trichinellida</taxon>
        <taxon>Trichinellidae</taxon>
        <taxon>Trichinella</taxon>
    </lineage>
</organism>
<gene>
    <name evidence="1" type="ORF">T10_7038</name>
</gene>
<dbReference type="AlphaFoldDB" id="A0A0V1M2U8"/>
<proteinExistence type="predicted"/>
<name>A0A0V1M2U8_9BILA</name>
<reference evidence="1 2" key="1">
    <citation type="submission" date="2015-01" db="EMBL/GenBank/DDBJ databases">
        <title>Evolution of Trichinella species and genotypes.</title>
        <authorList>
            <person name="Korhonen P.K."/>
            <person name="Edoardo P."/>
            <person name="Giuseppe L.R."/>
            <person name="Gasser R.B."/>
        </authorList>
    </citation>
    <scope>NUCLEOTIDE SEQUENCE [LARGE SCALE GENOMIC DNA]</scope>
    <source>
        <strain evidence="1">ISS1980</strain>
    </source>
</reference>